<keyword evidence="1" id="KW-1133">Transmembrane helix</keyword>
<gene>
    <name evidence="2" type="ORF">DSS3VP1_00006</name>
</gene>
<evidence type="ECO:0000256" key="1">
    <source>
        <dbReference type="SAM" id="Phobius"/>
    </source>
</evidence>
<sequence>MSVIIVTILTFILLFALLALDDNIAGVHPLEPHRLFMKVVLSGGMAIGTALCFWFITY</sequence>
<dbReference type="EMBL" id="MN602266">
    <property type="protein sequence ID" value="QGH74575.1"/>
    <property type="molecule type" value="Genomic_DNA"/>
</dbReference>
<keyword evidence="3" id="KW-1185">Reference proteome</keyword>
<accession>A0A7S5FY13</accession>
<keyword evidence="1" id="KW-0812">Transmembrane</keyword>
<proteinExistence type="predicted"/>
<evidence type="ECO:0000313" key="2">
    <source>
        <dbReference type="EMBL" id="QGH74575.1"/>
    </source>
</evidence>
<evidence type="ECO:0000313" key="3">
    <source>
        <dbReference type="Proteomes" id="UP000594402"/>
    </source>
</evidence>
<feature type="transmembrane region" description="Helical" evidence="1">
    <location>
        <begin position="35"/>
        <end position="56"/>
    </location>
</feature>
<dbReference type="Proteomes" id="UP000594402">
    <property type="component" value="Segment"/>
</dbReference>
<name>A0A7S5FY13_9CAUD</name>
<reference evidence="2 3" key="1">
    <citation type="submission" date="2019-10" db="EMBL/GenBank/DDBJ databases">
        <title>Isolation and characterisation of a new family of globally distributed lytic roseophage, the Naomivirus.</title>
        <authorList>
            <person name="Rihtman B."/>
            <person name="Puxty R.J."/>
            <person name="Hapeshi A."/>
            <person name="Zhan Y."/>
            <person name="Michinevski S."/>
            <person name="Waterfield N.R."/>
            <person name="Chen F."/>
            <person name="Millard A.D."/>
            <person name="Scanlan D.J."/>
            <person name="Chen Y."/>
        </authorList>
    </citation>
    <scope>NUCLEOTIDE SEQUENCE [LARGE SCALE GENOMIC DNA]</scope>
</reference>
<protein>
    <submittedName>
        <fullName evidence="2">Uncharacterized protein</fullName>
    </submittedName>
</protein>
<keyword evidence="1" id="KW-0472">Membrane</keyword>
<organism evidence="2 3">
    <name type="scientific">Bacteriophage DSS3_VP1</name>
    <dbReference type="NCBI Taxonomy" id="2664196"/>
    <lineage>
        <taxon>Viruses</taxon>
        <taxon>Duplodnaviria</taxon>
        <taxon>Heunggongvirae</taxon>
        <taxon>Uroviricota</taxon>
        <taxon>Caudoviricetes</taxon>
        <taxon>Naomviridae</taxon>
        <taxon>Noahvirus</taxon>
        <taxon>Noahvirus arc</taxon>
    </lineage>
</organism>